<evidence type="ECO:0000313" key="2">
    <source>
        <dbReference type="EMBL" id="VDO73330.1"/>
    </source>
</evidence>
<name>A0A183FKM2_HELPZ</name>
<sequence>MNTVLIVLALLLYAAVDLALANCYVCKTVAQGAEFDLEDDKDMRNVIRPLIISTFSVNNGDLLQFVTDQCSYHEVLYYTYEMISLCQQIAPRIVSSPDILQMLRVGFSNAIEN</sequence>
<dbReference type="Proteomes" id="UP000050761">
    <property type="component" value="Unassembled WGS sequence"/>
</dbReference>
<evidence type="ECO:0000313" key="3">
    <source>
        <dbReference type="Proteomes" id="UP000050761"/>
    </source>
</evidence>
<evidence type="ECO:0000313" key="4">
    <source>
        <dbReference type="WBParaSite" id="HPBE_0000770601-mRNA-1"/>
    </source>
</evidence>
<keyword evidence="1" id="KW-0732">Signal</keyword>
<protein>
    <submittedName>
        <fullName evidence="4">Saposin B-type domain-containing protein</fullName>
    </submittedName>
</protein>
<dbReference type="WBParaSite" id="HPBE_0000770601-mRNA-1">
    <property type="protein sequence ID" value="HPBE_0000770601-mRNA-1"/>
    <property type="gene ID" value="HPBE_0000770601"/>
</dbReference>
<dbReference type="EMBL" id="UZAH01025957">
    <property type="protein sequence ID" value="VDO73330.1"/>
    <property type="molecule type" value="Genomic_DNA"/>
</dbReference>
<evidence type="ECO:0000256" key="1">
    <source>
        <dbReference type="SAM" id="SignalP"/>
    </source>
</evidence>
<feature type="signal peptide" evidence="1">
    <location>
        <begin position="1"/>
        <end position="21"/>
    </location>
</feature>
<reference evidence="4" key="2">
    <citation type="submission" date="2019-09" db="UniProtKB">
        <authorList>
            <consortium name="WormBaseParasite"/>
        </authorList>
    </citation>
    <scope>IDENTIFICATION</scope>
</reference>
<dbReference type="AlphaFoldDB" id="A0A183FKM2"/>
<proteinExistence type="predicted"/>
<accession>A0A3P7XGD7</accession>
<reference evidence="2 3" key="1">
    <citation type="submission" date="2018-11" db="EMBL/GenBank/DDBJ databases">
        <authorList>
            <consortium name="Pathogen Informatics"/>
        </authorList>
    </citation>
    <scope>NUCLEOTIDE SEQUENCE [LARGE SCALE GENOMIC DNA]</scope>
</reference>
<organism evidence="3 4">
    <name type="scientific">Heligmosomoides polygyrus</name>
    <name type="common">Parasitic roundworm</name>
    <dbReference type="NCBI Taxonomy" id="6339"/>
    <lineage>
        <taxon>Eukaryota</taxon>
        <taxon>Metazoa</taxon>
        <taxon>Ecdysozoa</taxon>
        <taxon>Nematoda</taxon>
        <taxon>Chromadorea</taxon>
        <taxon>Rhabditida</taxon>
        <taxon>Rhabditina</taxon>
        <taxon>Rhabditomorpha</taxon>
        <taxon>Strongyloidea</taxon>
        <taxon>Heligmosomidae</taxon>
        <taxon>Heligmosomoides</taxon>
    </lineage>
</organism>
<gene>
    <name evidence="2" type="ORF">HPBE_LOCUS7707</name>
</gene>
<feature type="chain" id="PRO_5044551476" evidence="1">
    <location>
        <begin position="22"/>
        <end position="113"/>
    </location>
</feature>
<keyword evidence="3" id="KW-1185">Reference proteome</keyword>
<accession>A0A183FKM2</accession>